<dbReference type="SUPFAM" id="SSF140356">
    <property type="entry name" value="PPK N-terminal domain-like"/>
    <property type="match status" value="1"/>
</dbReference>
<comment type="function">
    <text evidence="6 7">Catalyzes the reversible transfer of the terminal phosphate of ATP to form a long-chain polyphosphate (polyP).</text>
</comment>
<dbReference type="InterPro" id="IPR041108">
    <property type="entry name" value="PP_kinase_C_1"/>
</dbReference>
<dbReference type="CDD" id="cd09168">
    <property type="entry name" value="PLDc_PaPPK1_C2_like"/>
    <property type="match status" value="1"/>
</dbReference>
<gene>
    <name evidence="6" type="primary">ppk</name>
    <name evidence="12" type="ORF">GLW07_06730</name>
</gene>
<dbReference type="Gene3D" id="3.30.870.10">
    <property type="entry name" value="Endonuclease Chain A"/>
    <property type="match status" value="2"/>
</dbReference>
<dbReference type="Pfam" id="PF17941">
    <property type="entry name" value="PP_kinase_C_1"/>
    <property type="match status" value="1"/>
</dbReference>
<comment type="cofactor">
    <cofactor evidence="6">
        <name>Mg(2+)</name>
        <dbReference type="ChEBI" id="CHEBI:18420"/>
    </cofactor>
</comment>
<dbReference type="Gene3D" id="3.30.1840.10">
    <property type="entry name" value="Polyphosphate kinase middle domain"/>
    <property type="match status" value="1"/>
</dbReference>
<evidence type="ECO:0000256" key="6">
    <source>
        <dbReference type="HAMAP-Rule" id="MF_00347"/>
    </source>
</evidence>
<feature type="binding site" evidence="6">
    <location>
        <position position="419"/>
    </location>
    <ligand>
        <name>Mg(2+)</name>
        <dbReference type="ChEBI" id="CHEBI:18420"/>
    </ligand>
</feature>
<keyword evidence="6" id="KW-0479">Metal-binding</keyword>
<name>A0A845EX09_9BACL</name>
<dbReference type="InterPro" id="IPR025198">
    <property type="entry name" value="PPK_N_dom"/>
</dbReference>
<dbReference type="PANTHER" id="PTHR30218">
    <property type="entry name" value="POLYPHOSPHATE KINASE"/>
    <property type="match status" value="1"/>
</dbReference>
<evidence type="ECO:0000259" key="8">
    <source>
        <dbReference type="Pfam" id="PF02503"/>
    </source>
</evidence>
<dbReference type="GO" id="GO:0046872">
    <property type="term" value="F:metal ion binding"/>
    <property type="evidence" value="ECO:0007669"/>
    <property type="project" value="UniProtKB-KW"/>
</dbReference>
<feature type="domain" description="Polyphosphate kinase N-terminal" evidence="9">
    <location>
        <begin position="19"/>
        <end position="125"/>
    </location>
</feature>
<dbReference type="InterPro" id="IPR036830">
    <property type="entry name" value="PP_kinase_middle_dom_sf"/>
</dbReference>
<dbReference type="GO" id="GO:0006799">
    <property type="term" value="P:polyphosphate biosynthetic process"/>
    <property type="evidence" value="ECO:0007669"/>
    <property type="project" value="UniProtKB-UniRule"/>
</dbReference>
<dbReference type="Gene3D" id="1.20.58.310">
    <property type="entry name" value="Polyphosphate kinase N-terminal domain"/>
    <property type="match status" value="1"/>
</dbReference>
<dbReference type="Pfam" id="PF02503">
    <property type="entry name" value="PP_kinase"/>
    <property type="match status" value="1"/>
</dbReference>
<dbReference type="NCBIfam" id="NF003917">
    <property type="entry name" value="PRK05443.1-1"/>
    <property type="match status" value="1"/>
</dbReference>
<dbReference type="PIRSF" id="PIRSF015589">
    <property type="entry name" value="PP_kinase"/>
    <property type="match status" value="1"/>
</dbReference>
<feature type="binding site" evidence="6">
    <location>
        <position position="482"/>
    </location>
    <ligand>
        <name>ATP</name>
        <dbReference type="ChEBI" id="CHEBI:30616"/>
    </ligand>
</feature>
<feature type="domain" description="Polyphosphate kinase C-terminal" evidence="10">
    <location>
        <begin position="519"/>
        <end position="689"/>
    </location>
</feature>
<evidence type="ECO:0000313" key="13">
    <source>
        <dbReference type="Proteomes" id="UP000447833"/>
    </source>
</evidence>
<keyword evidence="5 6" id="KW-0067">ATP-binding</keyword>
<dbReference type="NCBIfam" id="NF003921">
    <property type="entry name" value="PRK05443.2-2"/>
    <property type="match status" value="1"/>
</dbReference>
<evidence type="ECO:0000256" key="2">
    <source>
        <dbReference type="ARBA" id="ARBA00022679"/>
    </source>
</evidence>
<dbReference type="SUPFAM" id="SSF143724">
    <property type="entry name" value="PHP14-like"/>
    <property type="match status" value="1"/>
</dbReference>
<evidence type="ECO:0000259" key="10">
    <source>
        <dbReference type="Pfam" id="PF13090"/>
    </source>
</evidence>
<comment type="catalytic activity">
    <reaction evidence="6 7">
        <text>[phosphate](n) + ATP = [phosphate](n+1) + ADP</text>
        <dbReference type="Rhea" id="RHEA:19573"/>
        <dbReference type="Rhea" id="RHEA-COMP:9859"/>
        <dbReference type="Rhea" id="RHEA-COMP:14280"/>
        <dbReference type="ChEBI" id="CHEBI:16838"/>
        <dbReference type="ChEBI" id="CHEBI:30616"/>
        <dbReference type="ChEBI" id="CHEBI:456216"/>
        <dbReference type="EC" id="2.7.4.1"/>
    </reaction>
</comment>
<evidence type="ECO:0000259" key="11">
    <source>
        <dbReference type="Pfam" id="PF17941"/>
    </source>
</evidence>
<keyword evidence="3 6" id="KW-0547">Nucleotide-binding</keyword>
<dbReference type="InterPro" id="IPR003414">
    <property type="entry name" value="PP_kinase"/>
</dbReference>
<dbReference type="EMBL" id="WMEY01000002">
    <property type="protein sequence ID" value="MYL63053.1"/>
    <property type="molecule type" value="Genomic_DNA"/>
</dbReference>
<evidence type="ECO:0000313" key="12">
    <source>
        <dbReference type="EMBL" id="MYL63053.1"/>
    </source>
</evidence>
<evidence type="ECO:0000256" key="1">
    <source>
        <dbReference type="ARBA" id="ARBA00022553"/>
    </source>
</evidence>
<dbReference type="GO" id="GO:0005524">
    <property type="term" value="F:ATP binding"/>
    <property type="evidence" value="ECO:0007669"/>
    <property type="project" value="UniProtKB-KW"/>
</dbReference>
<dbReference type="PANTHER" id="PTHR30218:SF0">
    <property type="entry name" value="POLYPHOSPHATE KINASE"/>
    <property type="match status" value="1"/>
</dbReference>
<evidence type="ECO:0000256" key="4">
    <source>
        <dbReference type="ARBA" id="ARBA00022777"/>
    </source>
</evidence>
<protein>
    <recommendedName>
        <fullName evidence="6 7">Polyphosphate kinase</fullName>
        <ecNumber evidence="6 7">2.7.4.1</ecNumber>
    </recommendedName>
    <alternativeName>
        <fullName evidence="6">ATP-polyphosphate phosphotransferase</fullName>
    </alternativeName>
    <alternativeName>
        <fullName evidence="6">Polyphosphoric acid kinase</fullName>
    </alternativeName>
</protein>
<reference evidence="12 13" key="1">
    <citation type="submission" date="2019-11" db="EMBL/GenBank/DDBJ databases">
        <title>Genome sequences of 17 halophilic strains isolated from different environments.</title>
        <authorList>
            <person name="Furrow R.E."/>
        </authorList>
    </citation>
    <scope>NUCLEOTIDE SEQUENCE [LARGE SCALE GENOMIC DNA]</scope>
    <source>
        <strain evidence="12 13">22506_14_FS</strain>
    </source>
</reference>
<feature type="binding site" evidence="6">
    <location>
        <position position="57"/>
    </location>
    <ligand>
        <name>ATP</name>
        <dbReference type="ChEBI" id="CHEBI:30616"/>
    </ligand>
</feature>
<feature type="binding site" evidence="6">
    <location>
        <position position="606"/>
    </location>
    <ligand>
        <name>ATP</name>
        <dbReference type="ChEBI" id="CHEBI:30616"/>
    </ligand>
</feature>
<dbReference type="Proteomes" id="UP000447833">
    <property type="component" value="Unassembled WGS sequence"/>
</dbReference>
<dbReference type="AlphaFoldDB" id="A0A845EX09"/>
<proteinExistence type="inferred from homology"/>
<dbReference type="NCBIfam" id="NF003918">
    <property type="entry name" value="PRK05443.1-2"/>
    <property type="match status" value="1"/>
</dbReference>
<dbReference type="HAMAP" id="MF_00347">
    <property type="entry name" value="Polyphosphate_kinase"/>
    <property type="match status" value="1"/>
</dbReference>
<dbReference type="CDD" id="cd09165">
    <property type="entry name" value="PLDc_PaPPK1_C1_like"/>
    <property type="match status" value="1"/>
</dbReference>
<dbReference type="NCBIfam" id="TIGR03705">
    <property type="entry name" value="poly_P_kin"/>
    <property type="match status" value="1"/>
</dbReference>
<comment type="similarity">
    <text evidence="6 7">Belongs to the polyphosphate kinase 1 (PPK1) family.</text>
</comment>
<organism evidence="12 13">
    <name type="scientific">Guptibacillus hwajinpoensis</name>
    <dbReference type="NCBI Taxonomy" id="208199"/>
    <lineage>
        <taxon>Bacteria</taxon>
        <taxon>Bacillati</taxon>
        <taxon>Bacillota</taxon>
        <taxon>Bacilli</taxon>
        <taxon>Bacillales</taxon>
        <taxon>Guptibacillaceae</taxon>
        <taxon>Guptibacillus</taxon>
    </lineage>
</organism>
<dbReference type="Pfam" id="PF13089">
    <property type="entry name" value="PP_kinase_N"/>
    <property type="match status" value="1"/>
</dbReference>
<sequence>MKELDSNPKKLNIASSDYYNNRELSWLGFNERVLEEAVDERNPLLERLKFLSIFSSNLDEFFMVRVAGLKDQIAAGFEKPENKAGLTPKEQLAEIFQINHGLVDHQYETFTHSLLPSLQNENIHMLKCETLTDAERSFVNDHFENLIYPSLTPMAIDAYRPFPVIPNKALNIAIILQKEDDETSENHLAIVRIPPALDRFIEVPSLDSKRCFVLLEDVISQNCYKLFEGYRVISTSQFRITRNADLSIHEEGARDLLEVIEEELKKRKWGAAVRLEIRKDWNDKTATRFLIEKLELHEKDVYIVDGPIDLTFLFGFYKTLSNTHDHLLFETLVPKISRALQNERSIFSTLLNRDIFLHHPFESFDPIVDFIQQASVDPKVLAIKQTLYRVSEDSPIINALAKASENGKLVTVLVELKARFDEENNIQWAKKLEKSGVNVIYGMTSLKTHSKITLVVRKDRNVIQRFVHLGTGNYNDATAKIYTDMGLLTSNQKLGIDATNFFNYLSGYRTKPDWYYFSISPGEIKESFIELIEKEMEHHRRTGRGRIIAKMNSLTDKDLIMQFYKASQTGVKIDLIVRGICCLRPGIEGVSSHITVRSIVGQFLEHTRIFYFHHSGEENIYLSSADMMTRNMDKRIEILFPILQSNLKQKVKATLDLILKDNEKARVQDSNGIYHYVEKNTNEPSINSQQKLMQNPFSYL</sequence>
<keyword evidence="6" id="KW-0460">Magnesium</keyword>
<dbReference type="InterPro" id="IPR024953">
    <property type="entry name" value="PP_kinase_middle"/>
</dbReference>
<feature type="active site" description="Phosphohistidine intermediate" evidence="6">
    <location>
        <position position="449"/>
    </location>
</feature>
<dbReference type="SUPFAM" id="SSF56024">
    <property type="entry name" value="Phospholipase D/nuclease"/>
    <property type="match status" value="2"/>
</dbReference>
<dbReference type="EC" id="2.7.4.1" evidence="6 7"/>
<evidence type="ECO:0000256" key="5">
    <source>
        <dbReference type="ARBA" id="ARBA00022840"/>
    </source>
</evidence>
<evidence type="ECO:0000259" key="9">
    <source>
        <dbReference type="Pfam" id="PF13089"/>
    </source>
</evidence>
<dbReference type="InterPro" id="IPR036832">
    <property type="entry name" value="PPK_N_dom_sf"/>
</dbReference>
<keyword evidence="1 6" id="KW-0597">Phosphoprotein</keyword>
<dbReference type="GO" id="GO:0009358">
    <property type="term" value="C:polyphosphate kinase complex"/>
    <property type="evidence" value="ECO:0007669"/>
    <property type="project" value="InterPro"/>
</dbReference>
<dbReference type="InterPro" id="IPR025200">
    <property type="entry name" value="PPK_C_dom2"/>
</dbReference>
<evidence type="ECO:0000256" key="7">
    <source>
        <dbReference type="RuleBase" id="RU003800"/>
    </source>
</evidence>
<evidence type="ECO:0000256" key="3">
    <source>
        <dbReference type="ARBA" id="ARBA00022741"/>
    </source>
</evidence>
<dbReference type="Pfam" id="PF13090">
    <property type="entry name" value="PP_kinase_C"/>
    <property type="match status" value="1"/>
</dbReference>
<comment type="PTM">
    <text evidence="6 7">An intermediate of this reaction is the autophosphorylated ppk in which a phosphate is covalently linked to a histidine residue through a N-P bond.</text>
</comment>
<comment type="caution">
    <text evidence="12">The sequence shown here is derived from an EMBL/GenBank/DDBJ whole genome shotgun (WGS) entry which is preliminary data.</text>
</comment>
<dbReference type="RefSeq" id="WP_160918749.1">
    <property type="nucleotide sequence ID" value="NZ_WMEY01000002.1"/>
</dbReference>
<dbReference type="GO" id="GO:0008976">
    <property type="term" value="F:polyphosphate kinase activity"/>
    <property type="evidence" value="ECO:0007669"/>
    <property type="project" value="UniProtKB-UniRule"/>
</dbReference>
<keyword evidence="2 6" id="KW-0808">Transferase</keyword>
<feature type="domain" description="Polyphosphate kinase middle" evidence="8">
    <location>
        <begin position="135"/>
        <end position="316"/>
    </location>
</feature>
<feature type="binding site" evidence="6">
    <location>
        <position position="578"/>
    </location>
    <ligand>
        <name>ATP</name>
        <dbReference type="ChEBI" id="CHEBI:30616"/>
    </ligand>
</feature>
<accession>A0A845EX09</accession>
<keyword evidence="4 6" id="KW-0418">Kinase</keyword>
<feature type="domain" description="Polyphosphate kinase C-terminal" evidence="11">
    <location>
        <begin position="345"/>
        <end position="510"/>
    </location>
</feature>
<dbReference type="NCBIfam" id="NF003920">
    <property type="entry name" value="PRK05443.2-1"/>
    <property type="match status" value="1"/>
</dbReference>
<feature type="binding site" evidence="6">
    <location>
        <position position="389"/>
    </location>
    <ligand>
        <name>Mg(2+)</name>
        <dbReference type="ChEBI" id="CHEBI:18420"/>
    </ligand>
</feature>